<evidence type="ECO:0000313" key="1">
    <source>
        <dbReference type="EMBL" id="GAA1997627.1"/>
    </source>
</evidence>
<accession>A0ABN2T2Z2</accession>
<comment type="caution">
    <text evidence="1">The sequence shown here is derived from an EMBL/GenBank/DDBJ whole genome shotgun (WGS) entry which is preliminary data.</text>
</comment>
<keyword evidence="2" id="KW-1185">Reference proteome</keyword>
<reference evidence="1 2" key="1">
    <citation type="journal article" date="2019" name="Int. J. Syst. Evol. Microbiol.">
        <title>The Global Catalogue of Microorganisms (GCM) 10K type strain sequencing project: providing services to taxonomists for standard genome sequencing and annotation.</title>
        <authorList>
            <consortium name="The Broad Institute Genomics Platform"/>
            <consortium name="The Broad Institute Genome Sequencing Center for Infectious Disease"/>
            <person name="Wu L."/>
            <person name="Ma J."/>
        </authorList>
    </citation>
    <scope>NUCLEOTIDE SEQUENCE [LARGE SCALE GENOMIC DNA]</scope>
    <source>
        <strain evidence="1 2">JCM 15313</strain>
    </source>
</reference>
<dbReference type="Proteomes" id="UP001501585">
    <property type="component" value="Unassembled WGS sequence"/>
</dbReference>
<name>A0ABN2T2Z2_9ACTN</name>
<sequence length="124" mass="13493">MPSDSALAGKTVSAPLLPAELDPLVPLDKHEVPEEGRDPLDVAHDSPIDRRLFFPQSEQDRCQVAGVGVECQVVRDVPGLLHGCARACVVEVEDPASVHHVRHGFEGRAQARRRCQGERVESST</sequence>
<dbReference type="EMBL" id="BAAAPC010000010">
    <property type="protein sequence ID" value="GAA1997627.1"/>
    <property type="molecule type" value="Genomic_DNA"/>
</dbReference>
<evidence type="ECO:0000313" key="2">
    <source>
        <dbReference type="Proteomes" id="UP001501585"/>
    </source>
</evidence>
<gene>
    <name evidence="1" type="ORF">GCM10009799_25760</name>
</gene>
<organism evidence="1 2">
    <name type="scientific">Nocardiopsis rhodophaea</name>
    <dbReference type="NCBI Taxonomy" id="280238"/>
    <lineage>
        <taxon>Bacteria</taxon>
        <taxon>Bacillati</taxon>
        <taxon>Actinomycetota</taxon>
        <taxon>Actinomycetes</taxon>
        <taxon>Streptosporangiales</taxon>
        <taxon>Nocardiopsidaceae</taxon>
        <taxon>Nocardiopsis</taxon>
    </lineage>
</organism>
<protein>
    <submittedName>
        <fullName evidence="1">Uncharacterized protein</fullName>
    </submittedName>
</protein>
<proteinExistence type="predicted"/>